<evidence type="ECO:0000313" key="3">
    <source>
        <dbReference type="Proteomes" id="UP000237000"/>
    </source>
</evidence>
<dbReference type="PANTHER" id="PTHR47074:SF48">
    <property type="entry name" value="POLYNUCLEOTIDYL TRANSFERASE, RIBONUCLEASE H-LIKE SUPERFAMILY PROTEIN"/>
    <property type="match status" value="1"/>
</dbReference>
<dbReference type="Proteomes" id="UP000237000">
    <property type="component" value="Unassembled WGS sequence"/>
</dbReference>
<dbReference type="PANTHER" id="PTHR47074">
    <property type="entry name" value="BNAC02G40300D PROTEIN"/>
    <property type="match status" value="1"/>
</dbReference>
<accession>A0A2P5FNE3</accession>
<dbReference type="OrthoDB" id="1749524at2759"/>
<dbReference type="InterPro" id="IPR002156">
    <property type="entry name" value="RNaseH_domain"/>
</dbReference>
<dbReference type="EMBL" id="JXTC01000019">
    <property type="protein sequence ID" value="PON99299.1"/>
    <property type="molecule type" value="Genomic_DNA"/>
</dbReference>
<dbReference type="AlphaFoldDB" id="A0A2P5FNE3"/>
<dbReference type="InterPro" id="IPR052929">
    <property type="entry name" value="RNase_H-like_EbsB-rel"/>
</dbReference>
<dbReference type="Pfam" id="PF13456">
    <property type="entry name" value="RVT_3"/>
    <property type="match status" value="1"/>
</dbReference>
<keyword evidence="3" id="KW-1185">Reference proteome</keyword>
<organism evidence="2 3">
    <name type="scientific">Trema orientale</name>
    <name type="common">Charcoal tree</name>
    <name type="synonym">Celtis orientalis</name>
    <dbReference type="NCBI Taxonomy" id="63057"/>
    <lineage>
        <taxon>Eukaryota</taxon>
        <taxon>Viridiplantae</taxon>
        <taxon>Streptophyta</taxon>
        <taxon>Embryophyta</taxon>
        <taxon>Tracheophyta</taxon>
        <taxon>Spermatophyta</taxon>
        <taxon>Magnoliopsida</taxon>
        <taxon>eudicotyledons</taxon>
        <taxon>Gunneridae</taxon>
        <taxon>Pentapetalae</taxon>
        <taxon>rosids</taxon>
        <taxon>fabids</taxon>
        <taxon>Rosales</taxon>
        <taxon>Cannabaceae</taxon>
        <taxon>Trema</taxon>
    </lineage>
</organism>
<dbReference type="GO" id="GO:0003676">
    <property type="term" value="F:nucleic acid binding"/>
    <property type="evidence" value="ECO:0007669"/>
    <property type="project" value="InterPro"/>
</dbReference>
<dbReference type="GO" id="GO:0004523">
    <property type="term" value="F:RNA-DNA hybrid ribonuclease activity"/>
    <property type="evidence" value="ECO:0007669"/>
    <property type="project" value="InterPro"/>
</dbReference>
<evidence type="ECO:0000259" key="1">
    <source>
        <dbReference type="Pfam" id="PF13456"/>
    </source>
</evidence>
<name>A0A2P5FNE3_TREOI</name>
<dbReference type="InParanoid" id="A0A2P5FNE3"/>
<evidence type="ECO:0000313" key="2">
    <source>
        <dbReference type="EMBL" id="PON99299.1"/>
    </source>
</evidence>
<reference evidence="3" key="1">
    <citation type="submission" date="2016-06" db="EMBL/GenBank/DDBJ databases">
        <title>Parallel loss of symbiosis genes in relatives of nitrogen-fixing non-legume Parasponia.</title>
        <authorList>
            <person name="Van Velzen R."/>
            <person name="Holmer R."/>
            <person name="Bu F."/>
            <person name="Rutten L."/>
            <person name="Van Zeijl A."/>
            <person name="Liu W."/>
            <person name="Santuari L."/>
            <person name="Cao Q."/>
            <person name="Sharma T."/>
            <person name="Shen D."/>
            <person name="Roswanjaya Y."/>
            <person name="Wardhani T."/>
            <person name="Kalhor M.S."/>
            <person name="Jansen J."/>
            <person name="Van den Hoogen J."/>
            <person name="Gungor B."/>
            <person name="Hartog M."/>
            <person name="Hontelez J."/>
            <person name="Verver J."/>
            <person name="Yang W.-C."/>
            <person name="Schijlen E."/>
            <person name="Repin R."/>
            <person name="Schilthuizen M."/>
            <person name="Schranz E."/>
            <person name="Heidstra R."/>
            <person name="Miyata K."/>
            <person name="Fedorova E."/>
            <person name="Kohlen W."/>
            <person name="Bisseling T."/>
            <person name="Smit S."/>
            <person name="Geurts R."/>
        </authorList>
    </citation>
    <scope>NUCLEOTIDE SEQUENCE [LARGE SCALE GENOMIC DNA]</scope>
    <source>
        <strain evidence="3">cv. RG33-2</strain>
    </source>
</reference>
<comment type="caution">
    <text evidence="2">The sequence shown here is derived from an EMBL/GenBank/DDBJ whole genome shotgun (WGS) entry which is preliminary data.</text>
</comment>
<gene>
    <name evidence="2" type="ORF">TorRG33x02_048420</name>
</gene>
<feature type="domain" description="RNase H type-1" evidence="1">
    <location>
        <begin position="145"/>
        <end position="210"/>
    </location>
</feature>
<proteinExistence type="predicted"/>
<protein>
    <recommendedName>
        <fullName evidence="1">RNase H type-1 domain-containing protein</fullName>
    </recommendedName>
</protein>
<sequence length="212" mass="23717">MEVLGCGRVFSEGKNLLVKGLRWRIGDGSTVKVFHNPWLPNPSSFKPITPSFNDDLQIFELICVVLWAIWTRRNNKLFNGVSKDTLELSDLCQYYLEELQACKLHIELAPSVPHSSGIGVWNKPWVGCLKLNVDTVVYSGLNFIGVGGTIRDHEGAILVCWALKISGRFDILTSELLAIREGVRLAIEFGCPLHEIEYDSLLTITAINHVQP</sequence>